<keyword evidence="2" id="KW-1185">Reference proteome</keyword>
<protein>
    <submittedName>
        <fullName evidence="1">Uncharacterized protein</fullName>
    </submittedName>
</protein>
<proteinExistence type="predicted"/>
<name>W5TQU2_9NOCA</name>
<evidence type="ECO:0000313" key="1">
    <source>
        <dbReference type="EMBL" id="AHH21318.1"/>
    </source>
</evidence>
<dbReference type="EMBL" id="CP006850">
    <property type="protein sequence ID" value="AHH21318.1"/>
    <property type="molecule type" value="Genomic_DNA"/>
</dbReference>
<dbReference type="HOGENOM" id="CLU_3366106_0_0_11"/>
<dbReference type="AlphaFoldDB" id="W5TQU2"/>
<dbReference type="STRING" id="1415166.NONO_c65480"/>
<reference evidence="1 2" key="1">
    <citation type="journal article" date="2014" name="Appl. Environ. Microbiol.">
        <title>Insights into the Microbial Degradation of Rubber and Gutta-Percha by Analysis of the Complete Genome of Nocardia nova SH22a.</title>
        <authorList>
            <person name="Luo Q."/>
            <person name="Hiessl S."/>
            <person name="Poehlein A."/>
            <person name="Daniel R."/>
            <person name="Steinbuchel A."/>
        </authorList>
    </citation>
    <scope>NUCLEOTIDE SEQUENCE [LARGE SCALE GENOMIC DNA]</scope>
    <source>
        <strain evidence="1">SH22a</strain>
    </source>
</reference>
<evidence type="ECO:0000313" key="2">
    <source>
        <dbReference type="Proteomes" id="UP000019150"/>
    </source>
</evidence>
<organism evidence="1 2">
    <name type="scientific">Nocardia nova SH22a</name>
    <dbReference type="NCBI Taxonomy" id="1415166"/>
    <lineage>
        <taxon>Bacteria</taxon>
        <taxon>Bacillati</taxon>
        <taxon>Actinomycetota</taxon>
        <taxon>Actinomycetes</taxon>
        <taxon>Mycobacteriales</taxon>
        <taxon>Nocardiaceae</taxon>
        <taxon>Nocardia</taxon>
    </lineage>
</organism>
<dbReference type="KEGG" id="nno:NONO_c65480"/>
<accession>W5TQU2</accession>
<gene>
    <name evidence="1" type="ORF">NONO_c65480</name>
</gene>
<sequence>MTPTFAPPSSPLEALMMWLRNSLCTISADVPCIYT</sequence>
<dbReference type="Proteomes" id="UP000019150">
    <property type="component" value="Chromosome"/>
</dbReference>